<protein>
    <submittedName>
        <fullName evidence="2">Rho GTPase activating protein</fullName>
    </submittedName>
</protein>
<feature type="region of interest" description="Disordered" evidence="1">
    <location>
        <begin position="568"/>
        <end position="592"/>
    </location>
</feature>
<evidence type="ECO:0000313" key="2">
    <source>
        <dbReference type="EMBL" id="KAL0581068.1"/>
    </source>
</evidence>
<reference evidence="2 3" key="1">
    <citation type="submission" date="2024-02" db="EMBL/GenBank/DDBJ databases">
        <title>A draft genome for the cacao thread blight pathogen Marasmius crinis-equi.</title>
        <authorList>
            <person name="Cohen S.P."/>
            <person name="Baruah I.K."/>
            <person name="Amoako-Attah I."/>
            <person name="Bukari Y."/>
            <person name="Meinhardt L.W."/>
            <person name="Bailey B.A."/>
        </authorList>
    </citation>
    <scope>NUCLEOTIDE SEQUENCE [LARGE SCALE GENOMIC DNA]</scope>
    <source>
        <strain evidence="2 3">GH-76</strain>
    </source>
</reference>
<gene>
    <name evidence="2" type="primary">BEM3_1</name>
    <name evidence="2" type="ORF">V5O48_000961</name>
</gene>
<feature type="compositionally biased region" description="Basic and acidic residues" evidence="1">
    <location>
        <begin position="568"/>
        <end position="579"/>
    </location>
</feature>
<keyword evidence="3" id="KW-1185">Reference proteome</keyword>
<evidence type="ECO:0000256" key="1">
    <source>
        <dbReference type="SAM" id="MobiDB-lite"/>
    </source>
</evidence>
<name>A0ABR3FZR8_9AGAR</name>
<dbReference type="EMBL" id="JBAHYK010000017">
    <property type="protein sequence ID" value="KAL0581068.1"/>
    <property type="molecule type" value="Genomic_DNA"/>
</dbReference>
<proteinExistence type="predicted"/>
<dbReference type="Proteomes" id="UP001465976">
    <property type="component" value="Unassembled WGS sequence"/>
</dbReference>
<evidence type="ECO:0000313" key="3">
    <source>
        <dbReference type="Proteomes" id="UP001465976"/>
    </source>
</evidence>
<sequence length="620" mass="71275">MLMNSPAELSSNRSSYLTFVTRTSFSFNRSGASSEQSSIDDGPGSLSARYIYALGKLTLDGYEQIVILRRLLVIRKRFPHRDEDDVPLQMYENLLELSRPGLYSKKLRKQALKLVMMQIATRQTGYLLRSLIRWPLKEIDKVISEFMRCLPTTGPKRDDEYESVARAYLRAAHELEQTPATPFLDFLLQLGQINRDQMELVFTLVPSCLNSKTLEQHHHPLIQLLQQRNSGMSPKAVSLLTMKYSTQLRSKAWKAVELECRERRLRQMSRKKDNFGSRDVELFDTCVDGIDFACGDGPLQDLAWTVITEIINLPDHSRAWKILADALALFHFTDQVRFLSTLMQYLQQDRPDLSSKDTSLRFTEFSIRAARLHTSIKTALVYSGCWAFYSTILDRGVNTRNDHHTVLGLESEQRMWDSIMDVLGEPPLDGSKREPPEPTPLTGISSAFIDVEFLDPTPDKEERFVVRITIPDPRSPREWTVRKRLSDLFDIDHRVRQGRQLLAARADGTSTNSRPSKIWEEYHLLDSDQKEAFVESFLSGLVRLPTGPCSQDVAAFFTSDIARSGSHDEFLHRREERRSHSQNGNPRNRVKDHTQSFLNMDDEEDSLDRILEVGFQWGLL</sequence>
<organism evidence="2 3">
    <name type="scientific">Marasmius crinis-equi</name>
    <dbReference type="NCBI Taxonomy" id="585013"/>
    <lineage>
        <taxon>Eukaryota</taxon>
        <taxon>Fungi</taxon>
        <taxon>Dikarya</taxon>
        <taxon>Basidiomycota</taxon>
        <taxon>Agaricomycotina</taxon>
        <taxon>Agaricomycetes</taxon>
        <taxon>Agaricomycetidae</taxon>
        <taxon>Agaricales</taxon>
        <taxon>Marasmiineae</taxon>
        <taxon>Marasmiaceae</taxon>
        <taxon>Marasmius</taxon>
    </lineage>
</organism>
<accession>A0ABR3FZR8</accession>
<comment type="caution">
    <text evidence="2">The sequence shown here is derived from an EMBL/GenBank/DDBJ whole genome shotgun (WGS) entry which is preliminary data.</text>
</comment>